<proteinExistence type="predicted"/>
<organism evidence="1 2">
    <name type="scientific">Roseburia amylophila</name>
    <dbReference type="NCBI Taxonomy" id="2981794"/>
    <lineage>
        <taxon>Bacteria</taxon>
        <taxon>Bacillati</taxon>
        <taxon>Bacillota</taxon>
        <taxon>Clostridia</taxon>
        <taxon>Lachnospirales</taxon>
        <taxon>Lachnospiraceae</taxon>
        <taxon>Roseburia</taxon>
    </lineage>
</organism>
<gene>
    <name evidence="1" type="ORF">LKD47_01420</name>
</gene>
<protein>
    <submittedName>
        <fullName evidence="1">Uncharacterized protein</fullName>
    </submittedName>
</protein>
<evidence type="ECO:0000313" key="2">
    <source>
        <dbReference type="Proteomes" id="UP001198893"/>
    </source>
</evidence>
<dbReference type="AlphaFoldDB" id="A0AAW4WGL8"/>
<reference evidence="1" key="1">
    <citation type="submission" date="2021-10" db="EMBL/GenBank/DDBJ databases">
        <title>Anaerobic single-cell dispensing facilitates the cultivation of human gut bacteria.</title>
        <authorList>
            <person name="Afrizal A."/>
        </authorList>
    </citation>
    <scope>NUCLEOTIDE SEQUENCE</scope>
    <source>
        <strain evidence="1">CLA-AA-H204</strain>
    </source>
</reference>
<comment type="caution">
    <text evidence="1">The sequence shown here is derived from an EMBL/GenBank/DDBJ whole genome shotgun (WGS) entry which is preliminary data.</text>
</comment>
<evidence type="ECO:0000313" key="1">
    <source>
        <dbReference type="EMBL" id="MCC2240962.1"/>
    </source>
</evidence>
<name>A0AAW4WGL8_9FIRM</name>
<sequence length="57" mass="6697">MGYYEPRYANFQNIEAFSACMDQLTALGYTDNYSNVEVGTYDDTSTVILCKYRKFEW</sequence>
<dbReference type="Proteomes" id="UP001198893">
    <property type="component" value="Unassembled WGS sequence"/>
</dbReference>
<accession>A0AAW4WGL8</accession>
<dbReference type="EMBL" id="JAJEQW010000001">
    <property type="protein sequence ID" value="MCC2240962.1"/>
    <property type="molecule type" value="Genomic_DNA"/>
</dbReference>
<dbReference type="RefSeq" id="WP_227709474.1">
    <property type="nucleotide sequence ID" value="NZ_JAJEQW010000001.1"/>
</dbReference>